<dbReference type="Proteomes" id="UP000433483">
    <property type="component" value="Unassembled WGS sequence"/>
</dbReference>
<name>A0A6A3VCM9_9STRA</name>
<protein>
    <submittedName>
        <fullName evidence="1">Uncharacterized protein</fullName>
    </submittedName>
</protein>
<proteinExistence type="predicted"/>
<dbReference type="AlphaFoldDB" id="A0A6A3VCM9"/>
<comment type="caution">
    <text evidence="1">The sequence shown here is derived from an EMBL/GenBank/DDBJ whole genome shotgun (WGS) entry which is preliminary data.</text>
</comment>
<evidence type="ECO:0000313" key="1">
    <source>
        <dbReference type="EMBL" id="KAE9163020.1"/>
    </source>
</evidence>
<sequence>MCAVRAISAVMFSGGGVVARTLSPHVAVALAAPFRTSIPSSPLVTTCTSVASGFPIASFPTGRLFIAAPPCLDSLLHVPLSSLRLLRSPAAKAPPLRSHAAVPRVSQGLGVRARCRRQIAAPSWLAASP</sequence>
<dbReference type="EMBL" id="QXGB01005465">
    <property type="protein sequence ID" value="KAE9163020.1"/>
    <property type="molecule type" value="Genomic_DNA"/>
</dbReference>
<gene>
    <name evidence="1" type="ORF">PF005_g30614</name>
</gene>
<organism evidence="1 2">
    <name type="scientific">Phytophthora fragariae</name>
    <dbReference type="NCBI Taxonomy" id="53985"/>
    <lineage>
        <taxon>Eukaryota</taxon>
        <taxon>Sar</taxon>
        <taxon>Stramenopiles</taxon>
        <taxon>Oomycota</taxon>
        <taxon>Peronosporomycetes</taxon>
        <taxon>Peronosporales</taxon>
        <taxon>Peronosporaceae</taxon>
        <taxon>Phytophthora</taxon>
    </lineage>
</organism>
<evidence type="ECO:0000313" key="2">
    <source>
        <dbReference type="Proteomes" id="UP000433483"/>
    </source>
</evidence>
<accession>A0A6A3VCM9</accession>
<keyword evidence="2" id="KW-1185">Reference proteome</keyword>
<reference evidence="1 2" key="1">
    <citation type="submission" date="2018-08" db="EMBL/GenBank/DDBJ databases">
        <title>Genomic investigation of the strawberry pathogen Phytophthora fragariae indicates pathogenicity is determined by transcriptional variation in three key races.</title>
        <authorList>
            <person name="Adams T.M."/>
            <person name="Armitage A.D."/>
            <person name="Sobczyk M.K."/>
            <person name="Bates H.J."/>
            <person name="Dunwell J.M."/>
            <person name="Nellist C.F."/>
            <person name="Harrison R.J."/>
        </authorList>
    </citation>
    <scope>NUCLEOTIDE SEQUENCE [LARGE SCALE GENOMIC DNA]</scope>
    <source>
        <strain evidence="1 2">NOV-27</strain>
    </source>
</reference>